<dbReference type="Pfam" id="PF00405">
    <property type="entry name" value="Transferrin"/>
    <property type="match status" value="2"/>
</dbReference>
<keyword evidence="12" id="KW-0472">Membrane</keyword>
<keyword evidence="3" id="KW-1003">Cell membrane</keyword>
<feature type="signal peptide" evidence="22">
    <location>
        <begin position="1"/>
        <end position="19"/>
    </location>
</feature>
<dbReference type="PRINTS" id="PR00422">
    <property type="entry name" value="TRANSFERRIN"/>
</dbReference>
<dbReference type="PROSITE" id="PS00207">
    <property type="entry name" value="TRANSFERRIN_LIKE_3"/>
    <property type="match status" value="2"/>
</dbReference>
<sequence>MRGPSGALWLLLALRTVLGGMEVRWCATSDPEQHKCGNMSEAFREAGIQPSLLCVRGTSADHCVQLIAAQEADAITLDGGAIYEAGKEHGLKPVVGEVYDQEVGTSYYAVAVVRRSSHVTIDTLKGVKSCHTGINRTVGWNVPVGYLVESGRLSVMGCDVLKAVSDYFGGSCVPGAGETSYSESLCRLCRGDSSGEGVCDKSPLERYYDYSGAFRCLAEGAGDVAFVKHSTVLENTDGKTLPSWGQALLSQDFELLCRDGSRADVTEWRQCHLARVPAHAVVVRADTDGGLIFRLLNEGQRLFSHEGSSFQMFSSEAYGQKDLLFKDSTSELVPIATQTYEAWLGHEYLHAMKGLLCDPNPLLQPLAPTPRLYPMATALAQVPSFAWTIAVVYKAAPLPALVCALHSRDPEVWRHGRGLPPAAAQARDPVRVSQVPPTLHGADPAEDSSNSYYVVAVVRRDSSHAFTLDELRGKRSCHAGFGSPAGWDVPVGALIQRGFIRPKDCDVLTVSEFFNASCVPVNNPKNYPSSLCALCVGDEQGRNKCVGNSQERYYGYRGAFRCLVENAGDVAFVRHTTVFDNTNGHNSEPWAAELRSEDYELLCPNGARAEVSQFAACNLAQIPPHAVMVRPDTNIFTVYGLLDKAQNPSIPGVLYSGSLGFPRGLLSPLK</sequence>
<dbReference type="EMBL" id="AC011322">
    <property type="status" value="NOT_ANNOTATED_CDS"/>
    <property type="molecule type" value="Genomic_DNA"/>
</dbReference>
<feature type="disulfide bond" evidence="21">
    <location>
        <begin position="518"/>
        <end position="535"/>
    </location>
</feature>
<feature type="binding site" evidence="20">
    <location>
        <position position="78"/>
    </location>
    <ligand>
        <name>Fe(3+)</name>
        <dbReference type="ChEBI" id="CHEBI:29034"/>
        <label>1</label>
    </ligand>
</feature>
<keyword evidence="5" id="KW-0336">GPI-anchor</keyword>
<evidence type="ECO:0000256" key="7">
    <source>
        <dbReference type="ARBA" id="ARBA00022729"/>
    </source>
</evidence>
<evidence type="ECO:0000256" key="5">
    <source>
        <dbReference type="ARBA" id="ARBA00022622"/>
    </source>
</evidence>
<gene>
    <name evidence="24" type="primary">MELTF</name>
</gene>
<dbReference type="AlphaFoldDB" id="A0A8Q3WLY9"/>
<evidence type="ECO:0000256" key="21">
    <source>
        <dbReference type="PIRSR" id="PIRSR002549-4"/>
    </source>
</evidence>
<feature type="binding site" evidence="19">
    <location>
        <position position="486"/>
    </location>
    <ligand>
        <name>hydrogencarbonate</name>
        <dbReference type="ChEBI" id="CHEBI:17544"/>
        <label>2</label>
    </ligand>
</feature>
<evidence type="ECO:0000256" key="11">
    <source>
        <dbReference type="ARBA" id="ARBA00023065"/>
    </source>
</evidence>
<dbReference type="OrthoDB" id="9981115at2759"/>
<feature type="disulfide bond" evidence="21">
    <location>
        <begin position="477"/>
        <end position="562"/>
    </location>
</feature>
<accession>A0A8Q3WLY9</accession>
<keyword evidence="11" id="KW-0406">Ion transport</keyword>
<evidence type="ECO:0000313" key="24">
    <source>
        <dbReference type="Ensembl" id="ENSP00000512332.1"/>
    </source>
</evidence>
<dbReference type="PANTHER" id="PTHR11485">
    <property type="entry name" value="TRANSFERRIN"/>
    <property type="match status" value="1"/>
</dbReference>
<feature type="disulfide bond" evidence="21">
    <location>
        <begin position="532"/>
        <end position="545"/>
    </location>
</feature>
<dbReference type="SMART" id="SM00094">
    <property type="entry name" value="TR_FER"/>
    <property type="match status" value="2"/>
</dbReference>
<dbReference type="PIRSF" id="PIRSF002549">
    <property type="entry name" value="Transferrin"/>
    <property type="match status" value="1"/>
</dbReference>
<dbReference type="Ensembl" id="ENST00000696016.1">
    <property type="protein sequence ID" value="ENSP00000512332.1"/>
    <property type="gene ID" value="ENSG00000163975.15"/>
</dbReference>
<dbReference type="InterPro" id="IPR018195">
    <property type="entry name" value="Transferrin_Fe_BS"/>
</dbReference>
<name>A0A8Q3WLY9_HUMAN</name>
<evidence type="ECO:0000256" key="22">
    <source>
        <dbReference type="SAM" id="SignalP"/>
    </source>
</evidence>
<keyword evidence="2" id="KW-0813">Transport</keyword>
<evidence type="ECO:0000256" key="18">
    <source>
        <dbReference type="PIRNR" id="PIRNR002549"/>
    </source>
</evidence>
<feature type="binding site" evidence="19">
    <location>
        <position position="139"/>
    </location>
    <ligand>
        <name>hydrogencarbonate</name>
        <dbReference type="ChEBI" id="CHEBI:17544"/>
        <label>1</label>
    </ligand>
</feature>
<dbReference type="OpenTargets" id="ENSG00000163975"/>
<keyword evidence="25" id="KW-1185">Reference proteome</keyword>
<dbReference type="HGNC" id="HGNC:7037">
    <property type="gene designation" value="MELTF"/>
</dbReference>
<keyword evidence="4" id="KW-0410">Iron transport</keyword>
<dbReference type="Ensembl" id="ENST00000696016.1">
    <property type="protein sequence ID" value="ENSP00000512332.1"/>
    <property type="gene ID" value="ENSG00000163975.14"/>
</dbReference>
<evidence type="ECO:0000259" key="23">
    <source>
        <dbReference type="PROSITE" id="PS51408"/>
    </source>
</evidence>
<keyword evidence="15" id="KW-0449">Lipoprotein</keyword>
<keyword evidence="7 22" id="KW-0732">Signal</keyword>
<comment type="subcellular location">
    <subcellularLocation>
        <location evidence="1">Cell membrane</location>
        <topology evidence="1">Lipid-anchor</topology>
        <topology evidence="1">GPI-anchor</topology>
    </subcellularLocation>
</comment>
<evidence type="ECO:0007829" key="26">
    <source>
        <dbReference type="PeptideAtlas" id="A0A8Q3WLY9"/>
    </source>
</evidence>
<evidence type="ECO:0000256" key="20">
    <source>
        <dbReference type="PIRSR" id="PIRSR002549-3"/>
    </source>
</evidence>
<dbReference type="PROSITE" id="PS51408">
    <property type="entry name" value="TRANSFERRIN_LIKE_4"/>
    <property type="match status" value="2"/>
</dbReference>
<dbReference type="PROSITE" id="PS00206">
    <property type="entry name" value="TRANSFERRIN_LIKE_2"/>
    <property type="match status" value="2"/>
</dbReference>
<dbReference type="PANTHER" id="PTHR11485:SF21">
    <property type="entry name" value="MELANOTRANSFERRIN"/>
    <property type="match status" value="1"/>
</dbReference>
<evidence type="ECO:0000256" key="10">
    <source>
        <dbReference type="ARBA" id="ARBA00023004"/>
    </source>
</evidence>
<evidence type="ECO:0000256" key="19">
    <source>
        <dbReference type="PIRSR" id="PIRSR002549-2"/>
    </source>
</evidence>
<feature type="disulfide bond" evidence="21">
    <location>
        <begin position="26"/>
        <end position="63"/>
    </location>
</feature>
<evidence type="ECO:0000256" key="13">
    <source>
        <dbReference type="ARBA" id="ARBA00023157"/>
    </source>
</evidence>
<feature type="binding site" evidence="19">
    <location>
        <position position="485"/>
    </location>
    <ligand>
        <name>hydrogencarbonate</name>
        <dbReference type="ChEBI" id="CHEBI:17544"/>
        <label>1</label>
    </ligand>
</feature>
<keyword evidence="10 20" id="KW-0408">Iron</keyword>
<evidence type="ECO:0000256" key="16">
    <source>
        <dbReference type="ARBA" id="ARBA00054140"/>
    </source>
</evidence>
<feature type="binding site" evidence="19">
    <location>
        <position position="136"/>
    </location>
    <ligand>
        <name>hydrogencarbonate</name>
        <dbReference type="ChEBI" id="CHEBI:17544"/>
        <label>1</label>
    </ligand>
</feature>
<proteinExistence type="evidence at protein level"/>
<feature type="binding site" evidence="19">
    <location>
        <position position="132"/>
    </location>
    <ligand>
        <name>hydrogencarbonate</name>
        <dbReference type="ChEBI" id="CHEBI:17544"/>
        <label>1</label>
    </ligand>
</feature>
<feature type="chain" id="PRO_5035907656" description="Melanotransferrin" evidence="22">
    <location>
        <begin position="20"/>
        <end position="670"/>
    </location>
</feature>
<dbReference type="FunFam" id="3.40.190.10:FF:000108">
    <property type="entry name" value="melanotransferrin"/>
    <property type="match status" value="2"/>
</dbReference>
<dbReference type="CDD" id="cd13529">
    <property type="entry name" value="PBP2_transferrin"/>
    <property type="match status" value="1"/>
</dbReference>
<evidence type="ECO:0000256" key="15">
    <source>
        <dbReference type="ARBA" id="ARBA00023288"/>
    </source>
</evidence>
<protein>
    <recommendedName>
        <fullName evidence="17">Melanotransferrin</fullName>
    </recommendedName>
</protein>
<comment type="similarity">
    <text evidence="18">Belongs to the transferrin family.</text>
</comment>
<evidence type="ECO:0000256" key="8">
    <source>
        <dbReference type="ARBA" id="ARBA00022737"/>
    </source>
</evidence>
<dbReference type="GO" id="GO:0046872">
    <property type="term" value="F:metal ion binding"/>
    <property type="evidence" value="ECO:0007669"/>
    <property type="project" value="UniProtKB-KW"/>
</dbReference>
<evidence type="ECO:0007829" key="27">
    <source>
        <dbReference type="ProteomicsDB" id="A0A8Q3WLY9"/>
    </source>
</evidence>
<evidence type="ECO:0000256" key="3">
    <source>
        <dbReference type="ARBA" id="ARBA00022475"/>
    </source>
</evidence>
<evidence type="ECO:0000256" key="12">
    <source>
        <dbReference type="ARBA" id="ARBA00023136"/>
    </source>
</evidence>
<evidence type="ECO:0000313" key="25">
    <source>
        <dbReference type="Proteomes" id="UP000005640"/>
    </source>
</evidence>
<feature type="disulfide bond" evidence="21">
    <location>
        <begin position="36"/>
        <end position="54"/>
    </location>
</feature>
<evidence type="ECO:0000256" key="1">
    <source>
        <dbReference type="ARBA" id="ARBA00004609"/>
    </source>
</evidence>
<dbReference type="InterPro" id="IPR001156">
    <property type="entry name" value="Transferrin-like_dom"/>
</dbReference>
<feature type="binding site" evidence="20">
    <location>
        <position position="452"/>
    </location>
    <ligand>
        <name>Fe(3+)</name>
        <dbReference type="ChEBI" id="CHEBI:29034"/>
        <label>1</label>
    </ligand>
</feature>
<dbReference type="Gene3D" id="3.40.190.10">
    <property type="entry name" value="Periplasmic binding protein-like II"/>
    <property type="match status" value="3"/>
</dbReference>
<reference evidence="24" key="5">
    <citation type="submission" date="2025-09" db="UniProtKB">
        <authorList>
            <consortium name="Ensembl"/>
        </authorList>
    </citation>
    <scope>IDENTIFICATION</scope>
</reference>
<keyword evidence="9" id="KW-0862">Zinc</keyword>
<feature type="binding site" evidence="20">
    <location>
        <position position="107"/>
    </location>
    <ligand>
        <name>Fe(3+)</name>
        <dbReference type="ChEBI" id="CHEBI:29034"/>
        <label>1</label>
    </ligand>
</feature>
<keyword evidence="14" id="KW-0325">Glycoprotein</keyword>
<feature type="domain" description="Transferrin-like" evidence="23">
    <location>
        <begin position="23"/>
        <end position="357"/>
    </location>
</feature>
<evidence type="ECO:0000256" key="2">
    <source>
        <dbReference type="ARBA" id="ARBA00022448"/>
    </source>
</evidence>
<evidence type="ECO:0000256" key="14">
    <source>
        <dbReference type="ARBA" id="ARBA00023180"/>
    </source>
</evidence>
<reference evidence="24" key="4">
    <citation type="submission" date="2025-08" db="UniProtKB">
        <authorList>
            <consortium name="Ensembl"/>
        </authorList>
    </citation>
    <scope>IDENTIFICATION</scope>
</reference>
<dbReference type="Proteomes" id="UP000005640">
    <property type="component" value="Chromosome 3"/>
</dbReference>
<evidence type="ECO:0000256" key="6">
    <source>
        <dbReference type="ARBA" id="ARBA00022723"/>
    </source>
</evidence>
<feature type="binding site" evidence="20">
    <location>
        <position position="210"/>
    </location>
    <ligand>
        <name>Fe(3+)</name>
        <dbReference type="ChEBI" id="CHEBI:29034"/>
        <label>1</label>
    </ligand>
</feature>
<reference evidence="24 25" key="3">
    <citation type="journal article" date="2006" name="Nature">
        <title>The DNA sequence, annotation and analysis of human chromosome 3.</title>
        <authorList>
            <person name="Muzny D.M."/>
            <person name="Scherer S.E."/>
            <person name="Kaul R."/>
            <person name="Wang J."/>
            <person name="Yu J."/>
            <person name="Sudbrak R."/>
            <person name="Buhay C.J."/>
            <person name="Chen R."/>
            <person name="Cree A."/>
            <person name="Ding Y."/>
            <person name="Dugan-Rocha S."/>
            <person name="Gill R."/>
            <person name="Gunaratne P."/>
            <person name="Harris R.A."/>
            <person name="Hawes A.C."/>
            <person name="Hernandez J."/>
            <person name="Hodgson A.V."/>
            <person name="Hume J."/>
            <person name="Jackson A."/>
            <person name="Khan Z.M."/>
            <person name="Kovar-Smith C."/>
            <person name="Lewis L.R."/>
            <person name="Lozado R.J."/>
            <person name="Metzker M.L."/>
            <person name="Milosavljevic A."/>
            <person name="Miner G.R."/>
            <person name="Morgan M.B."/>
            <person name="Nazareth L.V."/>
            <person name="Scott G."/>
            <person name="Sodergren E."/>
            <person name="Song X.Z."/>
            <person name="Steffen D."/>
            <person name="Wei S."/>
            <person name="Wheeler D.A."/>
            <person name="Wright M.W."/>
            <person name="Worley K.C."/>
            <person name="Yuan Y."/>
            <person name="Zhang Z."/>
            <person name="Adams C.Q."/>
            <person name="Ansari-Lari M.A."/>
            <person name="Ayele M."/>
            <person name="Brown M.J."/>
            <person name="Chen G."/>
            <person name="Chen Z."/>
            <person name="Clendenning J."/>
            <person name="Clerc-Blankenburg K.P."/>
            <person name="Chen R."/>
            <person name="Chen Z."/>
            <person name="Davis C."/>
            <person name="Delgado O."/>
            <person name="Dinh H.H."/>
            <person name="Dong W."/>
            <person name="Draper H."/>
            <person name="Ernst S."/>
            <person name="Fu G."/>
            <person name="Gonzalez-Garay M.L."/>
            <person name="Garcia D.K."/>
            <person name="Gillett W."/>
            <person name="Gu J."/>
            <person name="Hao B."/>
            <person name="Haugen E."/>
            <person name="Havlak P."/>
            <person name="He X."/>
            <person name="Hennig S."/>
            <person name="Hu S."/>
            <person name="Huang W."/>
            <person name="Jackson L.R."/>
            <person name="Jacob L.S."/>
            <person name="Kelly S.H."/>
            <person name="Kube M."/>
            <person name="Levy R."/>
            <person name="Li Z."/>
            <person name="Liu B."/>
            <person name="Liu J."/>
            <person name="Liu W."/>
            <person name="Lu J."/>
            <person name="Maheshwari M."/>
            <person name="Nguyen B.V."/>
            <person name="Okwuonu G.O."/>
            <person name="Palmeiri A."/>
            <person name="Pasternak S."/>
            <person name="Perez L.M."/>
            <person name="Phelps K.A."/>
            <person name="Plopper F.J."/>
            <person name="Qiang B."/>
            <person name="Raymond C."/>
            <person name="Rodriguez R."/>
            <person name="Saenphimmachak C."/>
            <person name="Santibanez J."/>
            <person name="Shen H."/>
            <person name="Shen Y."/>
            <person name="Subramanian S."/>
            <person name="Tabor P.E."/>
            <person name="Verduzco D."/>
            <person name="Waldron L."/>
            <person name="Wang J."/>
            <person name="Wang J."/>
            <person name="Wang Q."/>
            <person name="Williams G.A."/>
            <person name="Wong G.K."/>
            <person name="Yao Z."/>
            <person name="Zhang J."/>
            <person name="Zhang X."/>
            <person name="Zhao G."/>
            <person name="Zhou J."/>
            <person name="Zhou Y."/>
            <person name="Nelson D."/>
            <person name="Lehrach H."/>
            <person name="Reinhardt R."/>
            <person name="Naylor S.L."/>
            <person name="Yang H."/>
            <person name="Olson M."/>
            <person name="Weinstock G."/>
            <person name="Gibbs R.A."/>
        </authorList>
    </citation>
    <scope>NUCLEOTIDE SEQUENCE [LARGE SCALE GENOMIC DNA]</scope>
</reference>
<keyword evidence="8" id="KW-0677">Repeat</keyword>
<feature type="disulfide bond" evidence="21">
    <location>
        <begin position="172"/>
        <end position="189"/>
    </location>
</feature>
<dbReference type="EMBL" id="AC068302">
    <property type="status" value="NOT_ANNOTATED_CDS"/>
    <property type="molecule type" value="Genomic_DNA"/>
</dbReference>
<keyword evidence="26 27" id="KW-1267">Proteomics identification</keyword>
<feature type="binding site" evidence="20">
    <location>
        <position position="556"/>
    </location>
    <ligand>
        <name>Fe(3+)</name>
        <dbReference type="ChEBI" id="CHEBI:29034"/>
        <label>2</label>
    </ligand>
</feature>
<evidence type="ECO:0000256" key="4">
    <source>
        <dbReference type="ARBA" id="ARBA00022496"/>
    </source>
</evidence>
<feature type="disulfide bond" evidence="21">
    <location>
        <begin position="186"/>
        <end position="199"/>
    </location>
</feature>
<evidence type="ECO:0000256" key="9">
    <source>
        <dbReference type="ARBA" id="ARBA00022833"/>
    </source>
</evidence>
<feature type="disulfide bond" evidence="21">
    <location>
        <begin position="257"/>
        <end position="271"/>
    </location>
</feature>
<dbReference type="PROSITE" id="PS00205">
    <property type="entry name" value="TRANSFERRIN_LIKE_1"/>
    <property type="match status" value="2"/>
</dbReference>
<dbReference type="GO" id="GO:0098552">
    <property type="term" value="C:side of membrane"/>
    <property type="evidence" value="ECO:0007669"/>
    <property type="project" value="UniProtKB-KW"/>
</dbReference>
<keyword evidence="13 21" id="KW-1015">Disulfide bond</keyword>
<reference evidence="24 25" key="2">
    <citation type="journal article" date="2004" name="Nature">
        <title>Finishing the euchromatic sequence of the human genome.</title>
        <authorList>
            <consortium name="International Human Genome Sequencing Consortium"/>
        </authorList>
    </citation>
    <scope>NUCLEOTIDE SEQUENCE [LARGE SCALE GENOMIC DNA]</scope>
</reference>
<feature type="disulfide bond" evidence="21">
    <location>
        <begin position="130"/>
        <end position="216"/>
    </location>
</feature>
<dbReference type="InterPro" id="IPR016357">
    <property type="entry name" value="Transferrin"/>
</dbReference>
<feature type="binding site" evidence="20">
    <location>
        <position position="279"/>
    </location>
    <ligand>
        <name>Fe(3+)</name>
        <dbReference type="ChEBI" id="CHEBI:29034"/>
        <label>1</label>
    </ligand>
</feature>
<dbReference type="SUPFAM" id="SSF53850">
    <property type="entry name" value="Periplasmic binding protein-like II"/>
    <property type="match status" value="2"/>
</dbReference>
<dbReference type="GO" id="GO:0005886">
    <property type="term" value="C:plasma membrane"/>
    <property type="evidence" value="ECO:0007669"/>
    <property type="project" value="UniProtKB-SubCell"/>
</dbReference>
<dbReference type="GO" id="GO:0006826">
    <property type="term" value="P:iron ion transport"/>
    <property type="evidence" value="ECO:0007669"/>
    <property type="project" value="UniProtKB-KW"/>
</dbReference>
<reference evidence="24 25" key="1">
    <citation type="journal article" date="2001" name="Nature">
        <title>Initial sequencing and analysis of the human genome.</title>
        <authorList>
            <consortium name="International Human Genome Sequencing Consortium"/>
            <person name="Lander E.S."/>
            <person name="Linton L.M."/>
            <person name="Birren B."/>
            <person name="Nusbaum C."/>
            <person name="Zody M.C."/>
            <person name="Baldwin J."/>
            <person name="Devon K."/>
            <person name="Dewar K."/>
            <person name="Doyle M."/>
            <person name="FitzHugh W."/>
            <person name="Funke R."/>
            <person name="Gage D."/>
            <person name="Harris K."/>
            <person name="Heaford A."/>
            <person name="Howland J."/>
            <person name="Kann L."/>
            <person name="Lehoczky J."/>
            <person name="LeVine R."/>
            <person name="McEwan P."/>
            <person name="McKernan K."/>
            <person name="Meldrim J."/>
            <person name="Mesirov J.P."/>
            <person name="Miranda C."/>
            <person name="Morris W."/>
            <person name="Naylor J."/>
            <person name="Raymond C."/>
            <person name="Rosetti M."/>
            <person name="Santos R."/>
            <person name="Sheridan A."/>
            <person name="Sougnez C."/>
            <person name="Stange-Thomann N."/>
            <person name="Stojanovic N."/>
            <person name="Subramanian A."/>
            <person name="Wyman D."/>
            <person name="Rogers J."/>
            <person name="Sulston J."/>
            <person name="Ainscough R."/>
            <person name="Beck S."/>
            <person name="Bentley D."/>
            <person name="Burton J."/>
            <person name="Clee C."/>
            <person name="Carter N."/>
            <person name="Coulson A."/>
            <person name="Deadman R."/>
            <person name="Deloukas P."/>
            <person name="Dunham A."/>
            <person name="Dunham I."/>
            <person name="Durbin R."/>
            <person name="French L."/>
            <person name="Grafham D."/>
            <person name="Gregory S."/>
            <person name="Hubbard T."/>
            <person name="Humphray S."/>
            <person name="Hunt A."/>
            <person name="Jones M."/>
            <person name="Lloyd C."/>
            <person name="McMurray A."/>
            <person name="Matthews L."/>
            <person name="Mercer S."/>
            <person name="Milne S."/>
            <person name="Mullikin J.C."/>
            <person name="Mungall A."/>
            <person name="Plumb R."/>
            <person name="Ross M."/>
            <person name="Shownkeen R."/>
            <person name="Sims S."/>
            <person name="Waterston R.H."/>
            <person name="Wilson R.K."/>
            <person name="Hillier L.W."/>
            <person name="McPherson J.D."/>
            <person name="Marra M.A."/>
            <person name="Mardis E.R."/>
            <person name="Fulton L.A."/>
            <person name="Chinwalla A.T."/>
            <person name="Pepin K.H."/>
            <person name="Gish W.R."/>
            <person name="Chissoe S.L."/>
            <person name="Wendl M.C."/>
            <person name="Delehaunty K.D."/>
            <person name="Miner T.L."/>
            <person name="Delehaunty A."/>
            <person name="Kramer J.B."/>
            <person name="Cook L.L."/>
            <person name="Fulton R.S."/>
            <person name="Johnson D.L."/>
            <person name="Minx P.J."/>
            <person name="Clifton S.W."/>
            <person name="Hawkins T."/>
            <person name="Branscomb E."/>
            <person name="Predki P."/>
            <person name="Richardson P."/>
            <person name="Wenning S."/>
            <person name="Slezak T."/>
            <person name="Doggett N."/>
            <person name="Cheng J.F."/>
            <person name="Olsen A."/>
            <person name="Lucas S."/>
            <person name="Elkin C."/>
            <person name="Uberbacher E."/>
            <person name="Frazier M."/>
            <person name="Gibbs R.A."/>
            <person name="Muzny D.M."/>
            <person name="Scherer S.E."/>
            <person name="Bouck J.B."/>
            <person name="Sodergren E.J."/>
            <person name="Worley K.C."/>
            <person name="Rives C.M."/>
            <person name="Gorrell J.H."/>
            <person name="Metzker M.L."/>
            <person name="Naylor S.L."/>
            <person name="Kucherlapati R.S."/>
            <person name="Nelson D.L."/>
            <person name="Weinstock G.M."/>
            <person name="Sakaki Y."/>
            <person name="Fujiyama A."/>
            <person name="Hattori M."/>
            <person name="Yada T."/>
            <person name="Toyoda A."/>
            <person name="Itoh T."/>
            <person name="Kawagoe C."/>
            <person name="Watanabe H."/>
            <person name="Totoki Y."/>
            <person name="Taylor T."/>
            <person name="Weissenbach J."/>
            <person name="Heilig R."/>
            <person name="Saurin W."/>
            <person name="Artiguenave F."/>
            <person name="Brottier P."/>
            <person name="Bruls T."/>
            <person name="Pelletier E."/>
            <person name="Robert C."/>
            <person name="Wincker P."/>
            <person name="Smith D.R."/>
            <person name="Doucette-Stamm L."/>
            <person name="Rubenfield M."/>
            <person name="Weinstock K."/>
            <person name="Lee H.M."/>
            <person name="Dubois J."/>
            <person name="Rosenthal A."/>
            <person name="Platzer M."/>
            <person name="Nyakatura G."/>
            <person name="Taudien S."/>
            <person name="Rump A."/>
            <person name="Yang H."/>
            <person name="Yu J."/>
            <person name="Wang J."/>
            <person name="Huang G."/>
            <person name="Gu J."/>
            <person name="Hood L."/>
            <person name="Rowen L."/>
            <person name="Madan A."/>
            <person name="Qin S."/>
            <person name="Davis R.W."/>
            <person name="Federspiel N.A."/>
            <person name="Abola A.P."/>
            <person name="Proctor M.J."/>
            <person name="Myers R.M."/>
            <person name="Schmutz J."/>
            <person name="Dickson M."/>
            <person name="Grimwood J."/>
            <person name="Cox D.R."/>
            <person name="Olson M.V."/>
            <person name="Kaul R."/>
            <person name="Raymond C."/>
            <person name="Shimizu N."/>
            <person name="Kawasaki K."/>
            <person name="Minoshima S."/>
            <person name="Evans G.A."/>
            <person name="Athanasiou M."/>
            <person name="Schultz R."/>
            <person name="Roe B.A."/>
            <person name="Chen F."/>
            <person name="Pan H."/>
            <person name="Ramser J."/>
            <person name="Lehrach H."/>
            <person name="Reinhardt R."/>
            <person name="McCombie W.R."/>
            <person name="de la Bastide M."/>
            <person name="Dedhia N."/>
            <person name="Blocker H."/>
            <person name="Hornischer K."/>
            <person name="Nordsiek G."/>
            <person name="Agarwala R."/>
            <person name="Aravind L."/>
            <person name="Bailey J.A."/>
            <person name="Bateman A."/>
            <person name="Batzoglou S."/>
            <person name="Birney E."/>
            <person name="Bork P."/>
            <person name="Brown D.G."/>
            <person name="Burge C.B."/>
            <person name="Cerutti L."/>
            <person name="Chen H.C."/>
            <person name="Church D."/>
            <person name="Clamp M."/>
            <person name="Copley R.R."/>
            <person name="Doerks T."/>
            <person name="Eddy S.R."/>
            <person name="Eichler E.E."/>
            <person name="Furey T.S."/>
            <person name="Galagan J."/>
            <person name="Gilbert J.G."/>
            <person name="Harmon C."/>
            <person name="Hayashizaki Y."/>
            <person name="Haussler D."/>
            <person name="Hermjakob H."/>
            <person name="Hokamp K."/>
            <person name="Jang W."/>
            <person name="Johnson L.S."/>
            <person name="Jones T.A."/>
            <person name="Kasif S."/>
            <person name="Kaspryzk A."/>
            <person name="Kennedy S."/>
            <person name="Kent W.J."/>
            <person name="Kitts P."/>
            <person name="Koonin E.V."/>
            <person name="Korf I."/>
            <person name="Kulp D."/>
            <person name="Lancet D."/>
            <person name="Lowe T.M."/>
            <person name="McLysaght A."/>
            <person name="Mikkelsen T."/>
            <person name="Moran J.V."/>
            <person name="Mulder N."/>
            <person name="Pollara V.J."/>
            <person name="Ponting C.P."/>
            <person name="Schuler G."/>
            <person name="Schultz J."/>
            <person name="Slater G."/>
            <person name="Smit A.F."/>
            <person name="Stupka E."/>
            <person name="Szustakowski J."/>
            <person name="Thierry-Mieg D."/>
            <person name="Thierry-Mieg J."/>
            <person name="Wagner L."/>
            <person name="Wallis J."/>
            <person name="Wheeler R."/>
            <person name="Williams A."/>
            <person name="Wolf Y.I."/>
            <person name="Wolfe K.H."/>
            <person name="Yang S.P."/>
            <person name="Yeh R.F."/>
            <person name="Collins F."/>
            <person name="Guyer M.S."/>
            <person name="Peterson J."/>
            <person name="Felsenfeld A."/>
            <person name="Wetterstrand K.A."/>
            <person name="Patrinos A."/>
            <person name="Morgan M.J."/>
            <person name="de Jong P."/>
            <person name="Catanese J.J."/>
            <person name="Osoegawa K."/>
            <person name="Shizuya H."/>
            <person name="Choi S."/>
            <person name="Chen Y.J."/>
        </authorList>
    </citation>
    <scope>NUCLEOTIDE SEQUENCE [LARGE SCALE GENOMIC DNA]</scope>
</reference>
<feature type="domain" description="Transferrin-like" evidence="23">
    <location>
        <begin position="446"/>
        <end position="670"/>
    </location>
</feature>
<organism evidence="24 25">
    <name type="scientific">Homo sapiens</name>
    <name type="common">Human</name>
    <dbReference type="NCBI Taxonomy" id="9606"/>
    <lineage>
        <taxon>Eukaryota</taxon>
        <taxon>Metazoa</taxon>
        <taxon>Chordata</taxon>
        <taxon>Craniata</taxon>
        <taxon>Vertebrata</taxon>
        <taxon>Euteleostomi</taxon>
        <taxon>Mammalia</taxon>
        <taxon>Eutheria</taxon>
        <taxon>Euarchontoglires</taxon>
        <taxon>Primates</taxon>
        <taxon>Haplorrhini</taxon>
        <taxon>Catarrhini</taxon>
        <taxon>Hominidae</taxon>
        <taxon>Homo</taxon>
    </lineage>
</organism>
<evidence type="ECO:0000256" key="17">
    <source>
        <dbReference type="ARBA" id="ARBA00072985"/>
    </source>
</evidence>
<dbReference type="GO" id="GO:0005615">
    <property type="term" value="C:extracellular space"/>
    <property type="evidence" value="ECO:0007669"/>
    <property type="project" value="InterPro"/>
</dbReference>
<comment type="function">
    <text evidence="16">Involved in iron cellular uptake. Seems to be internalized and then recycled back to the cell membrane. Binds a single atom of iron per subunit. Could also bind zinc.</text>
</comment>
<keyword evidence="6 20" id="KW-0479">Metal-binding</keyword>
<feature type="disulfide bond" evidence="21">
    <location>
        <begin position="603"/>
        <end position="617"/>
    </location>
</feature>
<feature type="binding site" evidence="20">
    <location>
        <position position="625"/>
    </location>
    <ligand>
        <name>Fe(3+)</name>
        <dbReference type="ChEBI" id="CHEBI:29034"/>
        <label>1</label>
    </ligand>
</feature>
<dbReference type="GeneTree" id="ENSGT00940000159265"/>
<dbReference type="SMR" id="A0A8Q3WLY9"/>